<evidence type="ECO:0000313" key="3">
    <source>
        <dbReference type="Proteomes" id="UP000663583"/>
    </source>
</evidence>
<accession>A0AAX1JFS3</accession>
<dbReference type="EMBL" id="CP065047">
    <property type="protein sequence ID" value="QPI40066.1"/>
    <property type="molecule type" value="Genomic_DNA"/>
</dbReference>
<gene>
    <name evidence="2" type="ORF">I2456_11840</name>
</gene>
<dbReference type="KEGG" id="mku:I2456_11840"/>
<dbReference type="Proteomes" id="UP000663583">
    <property type="component" value="Chromosome"/>
</dbReference>
<feature type="transmembrane region" description="Helical" evidence="1">
    <location>
        <begin position="20"/>
        <end position="41"/>
    </location>
</feature>
<proteinExistence type="predicted"/>
<name>A0AAX1JFS3_9MYCO</name>
<evidence type="ECO:0000313" key="2">
    <source>
        <dbReference type="EMBL" id="QPI40066.1"/>
    </source>
</evidence>
<dbReference type="RefSeq" id="WP_165605713.1">
    <property type="nucleotide sequence ID" value="NZ_BLKU01000003.1"/>
</dbReference>
<reference evidence="2" key="1">
    <citation type="submission" date="2020-11" db="EMBL/GenBank/DDBJ databases">
        <title>Intraspecies plasmid and genomic variation of Mycobacterium kubicae revealed by the complete genome sequences of two clinical isolates.</title>
        <authorList>
            <person name="Hendrix J.R."/>
            <person name="Epperson L.E."/>
            <person name="Honda J.R."/>
            <person name="Strong M."/>
        </authorList>
    </citation>
    <scope>NUCLEOTIDE SEQUENCE</scope>
    <source>
        <strain evidence="2">JCM 13573</strain>
    </source>
</reference>
<evidence type="ECO:0000256" key="1">
    <source>
        <dbReference type="SAM" id="Phobius"/>
    </source>
</evidence>
<dbReference type="AlphaFoldDB" id="A0AAX1JFS3"/>
<organism evidence="2 3">
    <name type="scientific">Mycobacterium kubicae</name>
    <dbReference type="NCBI Taxonomy" id="120959"/>
    <lineage>
        <taxon>Bacteria</taxon>
        <taxon>Bacillati</taxon>
        <taxon>Actinomycetota</taxon>
        <taxon>Actinomycetes</taxon>
        <taxon>Mycobacteriales</taxon>
        <taxon>Mycobacteriaceae</taxon>
        <taxon>Mycobacterium</taxon>
        <taxon>Mycobacterium simiae complex</taxon>
    </lineage>
</organism>
<protein>
    <submittedName>
        <fullName evidence="2">Uncharacterized protein</fullName>
    </submittedName>
</protein>
<keyword evidence="1" id="KW-0812">Transmembrane</keyword>
<sequence>MTTQHLEYLADQYLADHGIWLAIPAFLPAIIVVGVVLYIAMRNRRSSNQKQD</sequence>
<keyword evidence="1" id="KW-1133">Transmembrane helix</keyword>
<keyword evidence="1" id="KW-0472">Membrane</keyword>